<dbReference type="Pfam" id="PF00528">
    <property type="entry name" value="BPD_transp_1"/>
    <property type="match status" value="1"/>
</dbReference>
<protein>
    <submittedName>
        <fullName evidence="9">Sugar ABC transporter permease</fullName>
    </submittedName>
</protein>
<keyword evidence="10" id="KW-1185">Reference proteome</keyword>
<evidence type="ECO:0000256" key="6">
    <source>
        <dbReference type="ARBA" id="ARBA00023136"/>
    </source>
</evidence>
<dbReference type="InterPro" id="IPR000515">
    <property type="entry name" value="MetI-like"/>
</dbReference>
<dbReference type="InterPro" id="IPR035906">
    <property type="entry name" value="MetI-like_sf"/>
</dbReference>
<dbReference type="InterPro" id="IPR050809">
    <property type="entry name" value="UgpAE/MalFG_permease"/>
</dbReference>
<evidence type="ECO:0000313" key="9">
    <source>
        <dbReference type="EMBL" id="KIL41093.1"/>
    </source>
</evidence>
<dbReference type="Proteomes" id="UP000031967">
    <property type="component" value="Unassembled WGS sequence"/>
</dbReference>
<evidence type="ECO:0000256" key="7">
    <source>
        <dbReference type="RuleBase" id="RU363032"/>
    </source>
</evidence>
<evidence type="ECO:0000313" key="10">
    <source>
        <dbReference type="Proteomes" id="UP000031967"/>
    </source>
</evidence>
<dbReference type="PANTHER" id="PTHR43227:SF11">
    <property type="entry name" value="BLL4140 PROTEIN"/>
    <property type="match status" value="1"/>
</dbReference>
<evidence type="ECO:0000259" key="8">
    <source>
        <dbReference type="PROSITE" id="PS50928"/>
    </source>
</evidence>
<comment type="subcellular location">
    <subcellularLocation>
        <location evidence="1 7">Cell membrane</location>
        <topology evidence="1 7">Multi-pass membrane protein</topology>
    </subcellularLocation>
</comment>
<sequence>MQRQAAQGKPNKYGVYKKIKKHWQFYLLVFAPLLYIAIFKYVPMFGVLIAFKEYNVVQGVFGSPWVGFKYFKQFFDTPFFWQYIKNTLGITLYGLIVGFPAPIVLALALNEIRNGWFKKSVQMVTYAPYFISTVIMVSIIIVNLSPHVGLFSNILTAFGVEPVDLMGKPELFKSIYVWSDVWQYTGYGAIIYIAALSGVNPDLYEAAKVDGATRLQKIVHIDIPSLVPVTVILLILNLGNVMSLGFEKIYLMQNPLNQTASEVISTYVYKVGLLGANFSFSAAIGLFNSVVNFVLLIVVNTAAKKLSSTSLW</sequence>
<keyword evidence="5 7" id="KW-1133">Transmembrane helix</keyword>
<dbReference type="PANTHER" id="PTHR43227">
    <property type="entry name" value="BLL4140 PROTEIN"/>
    <property type="match status" value="1"/>
</dbReference>
<keyword evidence="2 7" id="KW-0813">Transport</keyword>
<feature type="transmembrane region" description="Helical" evidence="7">
    <location>
        <begin position="121"/>
        <end position="142"/>
    </location>
</feature>
<gene>
    <name evidence="9" type="ORF">SD70_09660</name>
</gene>
<name>A0ABR5AJS7_9BACL</name>
<dbReference type="Gene3D" id="1.10.3720.10">
    <property type="entry name" value="MetI-like"/>
    <property type="match status" value="1"/>
</dbReference>
<proteinExistence type="inferred from homology"/>
<evidence type="ECO:0000256" key="2">
    <source>
        <dbReference type="ARBA" id="ARBA00022448"/>
    </source>
</evidence>
<comment type="similarity">
    <text evidence="7">Belongs to the binding-protein-dependent transport system permease family.</text>
</comment>
<feature type="transmembrane region" description="Helical" evidence="7">
    <location>
        <begin position="90"/>
        <end position="109"/>
    </location>
</feature>
<feature type="transmembrane region" description="Helical" evidence="7">
    <location>
        <begin position="25"/>
        <end position="51"/>
    </location>
</feature>
<evidence type="ECO:0000256" key="3">
    <source>
        <dbReference type="ARBA" id="ARBA00022475"/>
    </source>
</evidence>
<reference evidence="9 10" key="1">
    <citation type="submission" date="2014-12" db="EMBL/GenBank/DDBJ databases">
        <title>Draft genome sequence of Paenibacillus kamchatkensis strain B-2647.</title>
        <authorList>
            <person name="Karlyshev A.V."/>
            <person name="Kudryashova E.B."/>
        </authorList>
    </citation>
    <scope>NUCLEOTIDE SEQUENCE [LARGE SCALE GENOMIC DNA]</scope>
    <source>
        <strain evidence="9 10">VKM B-2647</strain>
    </source>
</reference>
<comment type="caution">
    <text evidence="9">The sequence shown here is derived from an EMBL/GenBank/DDBJ whole genome shotgun (WGS) entry which is preliminary data.</text>
</comment>
<dbReference type="EMBL" id="JXAK01000013">
    <property type="protein sequence ID" value="KIL41093.1"/>
    <property type="molecule type" value="Genomic_DNA"/>
</dbReference>
<dbReference type="CDD" id="cd06261">
    <property type="entry name" value="TM_PBP2"/>
    <property type="match status" value="1"/>
</dbReference>
<feature type="transmembrane region" description="Helical" evidence="7">
    <location>
        <begin position="225"/>
        <end position="246"/>
    </location>
</feature>
<evidence type="ECO:0000256" key="1">
    <source>
        <dbReference type="ARBA" id="ARBA00004651"/>
    </source>
</evidence>
<evidence type="ECO:0000256" key="4">
    <source>
        <dbReference type="ARBA" id="ARBA00022692"/>
    </source>
</evidence>
<feature type="transmembrane region" description="Helical" evidence="7">
    <location>
        <begin position="278"/>
        <end position="299"/>
    </location>
</feature>
<dbReference type="SUPFAM" id="SSF161098">
    <property type="entry name" value="MetI-like"/>
    <property type="match status" value="1"/>
</dbReference>
<accession>A0ABR5AJS7</accession>
<feature type="domain" description="ABC transmembrane type-1" evidence="8">
    <location>
        <begin position="84"/>
        <end position="299"/>
    </location>
</feature>
<feature type="transmembrane region" description="Helical" evidence="7">
    <location>
        <begin position="184"/>
        <end position="204"/>
    </location>
</feature>
<evidence type="ECO:0000256" key="5">
    <source>
        <dbReference type="ARBA" id="ARBA00022989"/>
    </source>
</evidence>
<keyword evidence="3" id="KW-1003">Cell membrane</keyword>
<organism evidence="9 10">
    <name type="scientific">Gordoniibacillus kamchatkensis</name>
    <dbReference type="NCBI Taxonomy" id="1590651"/>
    <lineage>
        <taxon>Bacteria</taxon>
        <taxon>Bacillati</taxon>
        <taxon>Bacillota</taxon>
        <taxon>Bacilli</taxon>
        <taxon>Bacillales</taxon>
        <taxon>Paenibacillaceae</taxon>
        <taxon>Gordoniibacillus</taxon>
    </lineage>
</organism>
<keyword evidence="4 7" id="KW-0812">Transmembrane</keyword>
<keyword evidence="6 7" id="KW-0472">Membrane</keyword>
<dbReference type="PROSITE" id="PS50928">
    <property type="entry name" value="ABC_TM1"/>
    <property type="match status" value="1"/>
</dbReference>